<name>A0ABR1K7C5_9AGAR</name>
<dbReference type="Proteomes" id="UP001498398">
    <property type="component" value="Unassembled WGS sequence"/>
</dbReference>
<evidence type="ECO:0000313" key="3">
    <source>
        <dbReference type="Proteomes" id="UP001498398"/>
    </source>
</evidence>
<keyword evidence="1" id="KW-0472">Membrane</keyword>
<gene>
    <name evidence="2" type="ORF">VKT23_000201</name>
</gene>
<dbReference type="EMBL" id="JBANRG010000001">
    <property type="protein sequence ID" value="KAK7472082.1"/>
    <property type="molecule type" value="Genomic_DNA"/>
</dbReference>
<organism evidence="2 3">
    <name type="scientific">Marasmiellus scandens</name>
    <dbReference type="NCBI Taxonomy" id="2682957"/>
    <lineage>
        <taxon>Eukaryota</taxon>
        <taxon>Fungi</taxon>
        <taxon>Dikarya</taxon>
        <taxon>Basidiomycota</taxon>
        <taxon>Agaricomycotina</taxon>
        <taxon>Agaricomycetes</taxon>
        <taxon>Agaricomycetidae</taxon>
        <taxon>Agaricales</taxon>
        <taxon>Marasmiineae</taxon>
        <taxon>Omphalotaceae</taxon>
        <taxon>Marasmiellus</taxon>
    </lineage>
</organism>
<accession>A0ABR1K7C5</accession>
<feature type="transmembrane region" description="Helical" evidence="1">
    <location>
        <begin position="27"/>
        <end position="51"/>
    </location>
</feature>
<evidence type="ECO:0000256" key="1">
    <source>
        <dbReference type="SAM" id="Phobius"/>
    </source>
</evidence>
<sequence length="148" mass="16629">MSNSTCQTDGFKVISTVEPILQKTWEYAGSVLIETGLWGAYVILFSFAVYIQCTKGFKSNRNRLVMFIVTCVLFINCTVLWIIDLTSLQLYGKALMQRLGSRDLNLSSSKLDSESKVSNLEEITSRLKPWGIVQEILFLINVSSCVAE</sequence>
<keyword evidence="3" id="KW-1185">Reference proteome</keyword>
<keyword evidence="1" id="KW-0812">Transmembrane</keyword>
<evidence type="ECO:0000313" key="2">
    <source>
        <dbReference type="EMBL" id="KAK7472082.1"/>
    </source>
</evidence>
<comment type="caution">
    <text evidence="2">The sequence shown here is derived from an EMBL/GenBank/DDBJ whole genome shotgun (WGS) entry which is preliminary data.</text>
</comment>
<protein>
    <submittedName>
        <fullName evidence="2">Uncharacterized protein</fullName>
    </submittedName>
</protein>
<feature type="transmembrane region" description="Helical" evidence="1">
    <location>
        <begin position="63"/>
        <end position="83"/>
    </location>
</feature>
<keyword evidence="1" id="KW-1133">Transmembrane helix</keyword>
<reference evidence="2 3" key="1">
    <citation type="submission" date="2024-01" db="EMBL/GenBank/DDBJ databases">
        <title>A draft genome for the cacao thread blight pathogen Marasmiellus scandens.</title>
        <authorList>
            <person name="Baruah I.K."/>
            <person name="Leung J."/>
            <person name="Bukari Y."/>
            <person name="Amoako-Attah I."/>
            <person name="Meinhardt L.W."/>
            <person name="Bailey B.A."/>
            <person name="Cohen S.P."/>
        </authorList>
    </citation>
    <scope>NUCLEOTIDE SEQUENCE [LARGE SCALE GENOMIC DNA]</scope>
    <source>
        <strain evidence="2 3">GH-19</strain>
    </source>
</reference>
<proteinExistence type="predicted"/>